<dbReference type="RefSeq" id="WP_114191082.1">
    <property type="nucleotide sequence ID" value="NZ_CP029295.1"/>
</dbReference>
<comment type="subcellular location">
    <subcellularLocation>
        <location evidence="6">Cytoplasm</location>
    </subcellularLocation>
</comment>
<dbReference type="NCBIfam" id="TIGR02432">
    <property type="entry name" value="lysidine_TilS_N"/>
    <property type="match status" value="1"/>
</dbReference>
<sequence length="311" mass="37611">MNKNFTNVARNKLIEEFNKYNIDISKKILIGVSGGPDSMWLLNLIKDFNIVVAHVNYNKRYDSHYDQKLVESFCQENDINLEVLSINHNNNLGNFQDEARKERYQFYKKIYEQYQCSYLLLAHQKDDFLETAIMQKQANRHPLYFGIKIQNQLYNMQIFRPMINLWWKDEIKEFCQQNSILFATDYTNDLPIYSRNKIRLSLKSHDKQSKENLFHEYLDKNLKLTKIANQVQIIYQNWEQTGFCCDFLRNLDFSLNYLIYYLIHRKYKNIKLTTNKINLINQFLLSENRSKVFKLNEKNYLIKKKNHLLFN</sequence>
<dbReference type="Proteomes" id="UP000252477">
    <property type="component" value="Chromosome"/>
</dbReference>
<dbReference type="CDD" id="cd01992">
    <property type="entry name" value="TilS_N"/>
    <property type="match status" value="1"/>
</dbReference>
<dbReference type="AlphaFoldDB" id="A0A2Z5IQY2"/>
<evidence type="ECO:0000256" key="3">
    <source>
        <dbReference type="ARBA" id="ARBA00022741"/>
    </source>
</evidence>
<feature type="binding site" evidence="6">
    <location>
        <begin position="33"/>
        <end position="38"/>
    </location>
    <ligand>
        <name>ATP</name>
        <dbReference type="ChEBI" id="CHEBI:30616"/>
    </ligand>
</feature>
<dbReference type="GO" id="GO:0032267">
    <property type="term" value="F:tRNA(Ile)-lysidine synthase activity"/>
    <property type="evidence" value="ECO:0007669"/>
    <property type="project" value="UniProtKB-EC"/>
</dbReference>
<dbReference type="HAMAP" id="MF_01161">
    <property type="entry name" value="tRNA_Ile_lys_synt"/>
    <property type="match status" value="1"/>
</dbReference>
<name>A0A2Z5IQY2_9BACT</name>
<dbReference type="GO" id="GO:0005737">
    <property type="term" value="C:cytoplasm"/>
    <property type="evidence" value="ECO:0007669"/>
    <property type="project" value="UniProtKB-SubCell"/>
</dbReference>
<dbReference type="InterPro" id="IPR012795">
    <property type="entry name" value="tRNA_Ile_lys_synt_N"/>
</dbReference>
<dbReference type="Gene3D" id="3.40.50.620">
    <property type="entry name" value="HUPs"/>
    <property type="match status" value="1"/>
</dbReference>
<evidence type="ECO:0000313" key="8">
    <source>
        <dbReference type="EMBL" id="AXE60984.1"/>
    </source>
</evidence>
<dbReference type="GO" id="GO:0005524">
    <property type="term" value="F:ATP binding"/>
    <property type="evidence" value="ECO:0007669"/>
    <property type="project" value="UniProtKB-UniRule"/>
</dbReference>
<dbReference type="InterPro" id="IPR014729">
    <property type="entry name" value="Rossmann-like_a/b/a_fold"/>
</dbReference>
<comment type="similarity">
    <text evidence="6">Belongs to the tRNA(Ile)-lysidine synthase family.</text>
</comment>
<evidence type="ECO:0000256" key="4">
    <source>
        <dbReference type="ARBA" id="ARBA00022840"/>
    </source>
</evidence>
<dbReference type="SUPFAM" id="SSF52402">
    <property type="entry name" value="Adenine nucleotide alpha hydrolases-like"/>
    <property type="match status" value="1"/>
</dbReference>
<evidence type="ECO:0000313" key="9">
    <source>
        <dbReference type="Proteomes" id="UP000252477"/>
    </source>
</evidence>
<comment type="catalytic activity">
    <reaction evidence="5 6">
        <text>cytidine(34) in tRNA(Ile2) + L-lysine + ATP = lysidine(34) in tRNA(Ile2) + AMP + diphosphate + H(+)</text>
        <dbReference type="Rhea" id="RHEA:43744"/>
        <dbReference type="Rhea" id="RHEA-COMP:10625"/>
        <dbReference type="Rhea" id="RHEA-COMP:10670"/>
        <dbReference type="ChEBI" id="CHEBI:15378"/>
        <dbReference type="ChEBI" id="CHEBI:30616"/>
        <dbReference type="ChEBI" id="CHEBI:32551"/>
        <dbReference type="ChEBI" id="CHEBI:33019"/>
        <dbReference type="ChEBI" id="CHEBI:82748"/>
        <dbReference type="ChEBI" id="CHEBI:83665"/>
        <dbReference type="ChEBI" id="CHEBI:456215"/>
        <dbReference type="EC" id="6.3.4.19"/>
    </reaction>
</comment>
<keyword evidence="3 6" id="KW-0547">Nucleotide-binding</keyword>
<organism evidence="8 9">
    <name type="scientific">[Mycoplasma] phocae</name>
    <dbReference type="NCBI Taxonomy" id="142651"/>
    <lineage>
        <taxon>Bacteria</taxon>
        <taxon>Bacillati</taxon>
        <taxon>Mycoplasmatota</taxon>
        <taxon>Mycoplasmoidales</taxon>
        <taxon>Metamycoplasmataceae</taxon>
        <taxon>Metamycoplasma</taxon>
    </lineage>
</organism>
<dbReference type="InterPro" id="IPR012094">
    <property type="entry name" value="tRNA_Ile_lys_synt"/>
</dbReference>
<comment type="domain">
    <text evidence="6">The N-terminal region contains the highly conserved SGGXDS motif, predicted to be a P-loop motif involved in ATP binding.</text>
</comment>
<reference evidence="8 9" key="1">
    <citation type="submission" date="2018-05" db="EMBL/GenBank/DDBJ databases">
        <title>Annotation of the Mycoplasma phocidae genome.</title>
        <authorList>
            <person name="Brown D.R."/>
            <person name="Kutish G.F."/>
            <person name="Frasca S.Jr."/>
        </authorList>
    </citation>
    <scope>NUCLEOTIDE SEQUENCE [LARGE SCALE GENOMIC DNA]</scope>
    <source>
        <strain evidence="8 9">105</strain>
    </source>
</reference>
<keyword evidence="2 6" id="KW-0819">tRNA processing</keyword>
<dbReference type="EMBL" id="CP029295">
    <property type="protein sequence ID" value="AXE60984.1"/>
    <property type="molecule type" value="Genomic_DNA"/>
</dbReference>
<dbReference type="PANTHER" id="PTHR43033">
    <property type="entry name" value="TRNA(ILE)-LYSIDINE SYNTHASE-RELATED"/>
    <property type="match status" value="1"/>
</dbReference>
<evidence type="ECO:0000256" key="1">
    <source>
        <dbReference type="ARBA" id="ARBA00022598"/>
    </source>
</evidence>
<dbReference type="OrthoDB" id="9807403at2"/>
<evidence type="ECO:0000256" key="2">
    <source>
        <dbReference type="ARBA" id="ARBA00022694"/>
    </source>
</evidence>
<evidence type="ECO:0000256" key="6">
    <source>
        <dbReference type="HAMAP-Rule" id="MF_01161"/>
    </source>
</evidence>
<dbReference type="EC" id="6.3.4.19" evidence="6"/>
<keyword evidence="9" id="KW-1185">Reference proteome</keyword>
<proteinExistence type="inferred from homology"/>
<feature type="domain" description="tRNA(Ile)-lysidine/2-thiocytidine synthase N-terminal" evidence="7">
    <location>
        <begin position="27"/>
        <end position="199"/>
    </location>
</feature>
<keyword evidence="4 6" id="KW-0067">ATP-binding</keyword>
<dbReference type="KEGG" id="mpho:DA803_02725"/>
<evidence type="ECO:0000259" key="7">
    <source>
        <dbReference type="Pfam" id="PF01171"/>
    </source>
</evidence>
<evidence type="ECO:0000256" key="5">
    <source>
        <dbReference type="ARBA" id="ARBA00048539"/>
    </source>
</evidence>
<keyword evidence="6" id="KW-0963">Cytoplasm</keyword>
<comment type="function">
    <text evidence="6">Ligates lysine onto the cytidine present at position 34 of the AUA codon-specific tRNA(Ile) that contains the anticodon CAU, in an ATP-dependent manner. Cytidine is converted to lysidine, thus changing the amino acid specificity of the tRNA from methionine to isoleucine.</text>
</comment>
<protein>
    <recommendedName>
        <fullName evidence="6">tRNA(Ile)-lysidine synthase</fullName>
        <ecNumber evidence="6">6.3.4.19</ecNumber>
    </recommendedName>
    <alternativeName>
        <fullName evidence="6">tRNA(Ile)-2-lysyl-cytidine synthase</fullName>
    </alternativeName>
    <alternativeName>
        <fullName evidence="6">tRNA(Ile)-lysidine synthetase</fullName>
    </alternativeName>
</protein>
<dbReference type="InterPro" id="IPR011063">
    <property type="entry name" value="TilS/TtcA_N"/>
</dbReference>
<dbReference type="PANTHER" id="PTHR43033:SF1">
    <property type="entry name" value="TRNA(ILE)-LYSIDINE SYNTHASE-RELATED"/>
    <property type="match status" value="1"/>
</dbReference>
<dbReference type="Pfam" id="PF01171">
    <property type="entry name" value="ATP_bind_3"/>
    <property type="match status" value="1"/>
</dbReference>
<dbReference type="GO" id="GO:0006400">
    <property type="term" value="P:tRNA modification"/>
    <property type="evidence" value="ECO:0007669"/>
    <property type="project" value="UniProtKB-UniRule"/>
</dbReference>
<accession>A0A2Z5IQY2</accession>
<gene>
    <name evidence="6 8" type="primary">tilS</name>
    <name evidence="8" type="ORF">DA803_02725</name>
</gene>
<keyword evidence="1 6" id="KW-0436">Ligase</keyword>